<proteinExistence type="inferred from homology"/>
<dbReference type="WBParaSite" id="TREG1_128130.5">
    <property type="protein sequence ID" value="TREG1_128130.5"/>
    <property type="gene ID" value="TREG1_128130"/>
</dbReference>
<dbReference type="GO" id="GO:0032027">
    <property type="term" value="F:myosin light chain binding"/>
    <property type="evidence" value="ECO:0007669"/>
    <property type="project" value="InterPro"/>
</dbReference>
<dbReference type="PANTHER" id="PTHR16435:SF6">
    <property type="entry name" value="IP09370P"/>
    <property type="match status" value="1"/>
</dbReference>
<accession>A0AA85J4F6</accession>
<dbReference type="InterPro" id="IPR032732">
    <property type="entry name" value="SPATA6_N"/>
</dbReference>
<name>A0AA85J4F6_TRIRE</name>
<evidence type="ECO:0000256" key="1">
    <source>
        <dbReference type="ARBA" id="ARBA00006215"/>
    </source>
</evidence>
<feature type="domain" description="Spermatogenesis-associated protein 6 N-terminal" evidence="3">
    <location>
        <begin position="10"/>
        <end position="164"/>
    </location>
</feature>
<keyword evidence="2" id="KW-0597">Phosphoprotein</keyword>
<dbReference type="Proteomes" id="UP000050795">
    <property type="component" value="Unassembled WGS sequence"/>
</dbReference>
<organism evidence="4 5">
    <name type="scientific">Trichobilharzia regenti</name>
    <name type="common">Nasal bird schistosome</name>
    <dbReference type="NCBI Taxonomy" id="157069"/>
    <lineage>
        <taxon>Eukaryota</taxon>
        <taxon>Metazoa</taxon>
        <taxon>Spiralia</taxon>
        <taxon>Lophotrochozoa</taxon>
        <taxon>Platyhelminthes</taxon>
        <taxon>Trematoda</taxon>
        <taxon>Digenea</taxon>
        <taxon>Strigeidida</taxon>
        <taxon>Schistosomatoidea</taxon>
        <taxon>Schistosomatidae</taxon>
        <taxon>Trichobilharzia</taxon>
    </lineage>
</organism>
<keyword evidence="4" id="KW-1185">Reference proteome</keyword>
<dbReference type="PANTHER" id="PTHR16435">
    <property type="entry name" value="SPERMATOGENESIS-ASSOCIATED PROTEIN 6 SPATA6"/>
    <property type="match status" value="1"/>
</dbReference>
<protein>
    <recommendedName>
        <fullName evidence="3">Spermatogenesis-associated protein 6 N-terminal domain-containing protein</fullName>
    </recommendedName>
</protein>
<sequence length="276" mass="31896">MTYEGYICSVNLRLHHVCSPGARLYGENCLYLLVELFNTPKRTEMILPCFPLLVDRSLVFTKLLRLKSSPSTLYDILESKFISFLRYISFNWLDCNIRVELREDPLDSTSIKLLAFYSHNAWRFLVGPYYKRIHSIVTREIFLRRTVDFKGPPIRMKITAETTIQKVPVKTSHQLTGEPIDTYFVHAESYLTDLPTGRSPTCRNCSDVDESQIASEDATTMERINKKVKRTKVKWNPIELLVTSSSFKSKNNEDYGEFIYPADRLKSSGLVLIEGK</sequence>
<comment type="similarity">
    <text evidence="1">Belongs to the SPATA6 family.</text>
</comment>
<dbReference type="AlphaFoldDB" id="A0AA85J4F6"/>
<evidence type="ECO:0000313" key="4">
    <source>
        <dbReference type="Proteomes" id="UP000050795"/>
    </source>
</evidence>
<evidence type="ECO:0000259" key="3">
    <source>
        <dbReference type="Pfam" id="PF14909"/>
    </source>
</evidence>
<evidence type="ECO:0000313" key="5">
    <source>
        <dbReference type="WBParaSite" id="TREG1_128130.5"/>
    </source>
</evidence>
<dbReference type="Pfam" id="PF14909">
    <property type="entry name" value="SPATA6"/>
    <property type="match status" value="1"/>
</dbReference>
<reference evidence="5" key="2">
    <citation type="submission" date="2023-11" db="UniProtKB">
        <authorList>
            <consortium name="WormBaseParasite"/>
        </authorList>
    </citation>
    <scope>IDENTIFICATION</scope>
</reference>
<dbReference type="GO" id="GO:0120212">
    <property type="term" value="C:sperm head-tail coupling apparatus"/>
    <property type="evidence" value="ECO:0007669"/>
    <property type="project" value="InterPro"/>
</dbReference>
<evidence type="ECO:0000256" key="2">
    <source>
        <dbReference type="ARBA" id="ARBA00022553"/>
    </source>
</evidence>
<reference evidence="4" key="1">
    <citation type="submission" date="2022-06" db="EMBL/GenBank/DDBJ databases">
        <authorList>
            <person name="Berger JAMES D."/>
            <person name="Berger JAMES D."/>
        </authorList>
    </citation>
    <scope>NUCLEOTIDE SEQUENCE [LARGE SCALE GENOMIC DNA]</scope>
</reference>
<dbReference type="InterPro" id="IPR042769">
    <property type="entry name" value="SPATA6_fam"/>
</dbReference>
<dbReference type="GO" id="GO:0007283">
    <property type="term" value="P:spermatogenesis"/>
    <property type="evidence" value="ECO:0007669"/>
    <property type="project" value="InterPro"/>
</dbReference>